<dbReference type="HOGENOM" id="CLU_087606_0_0_6"/>
<dbReference type="OrthoDB" id="6195703at2"/>
<gene>
    <name evidence="1" type="ordered locus">Shew_1156</name>
</gene>
<accession>A3QC28</accession>
<proteinExistence type="predicted"/>
<dbReference type="KEGG" id="slo:Shew_1156"/>
<organism evidence="1 2">
    <name type="scientific">Shewanella loihica (strain ATCC BAA-1088 / PV-4)</name>
    <dbReference type="NCBI Taxonomy" id="323850"/>
    <lineage>
        <taxon>Bacteria</taxon>
        <taxon>Pseudomonadati</taxon>
        <taxon>Pseudomonadota</taxon>
        <taxon>Gammaproteobacteria</taxon>
        <taxon>Alteromonadales</taxon>
        <taxon>Shewanellaceae</taxon>
        <taxon>Shewanella</taxon>
    </lineage>
</organism>
<dbReference type="eggNOG" id="ENOG5032QYJ">
    <property type="taxonomic scope" value="Bacteria"/>
</dbReference>
<evidence type="ECO:0000313" key="2">
    <source>
        <dbReference type="Proteomes" id="UP000001558"/>
    </source>
</evidence>
<dbReference type="EMBL" id="CP000606">
    <property type="protein sequence ID" value="ABO23026.1"/>
    <property type="molecule type" value="Genomic_DNA"/>
</dbReference>
<dbReference type="Proteomes" id="UP000001558">
    <property type="component" value="Chromosome"/>
</dbReference>
<dbReference type="RefSeq" id="WP_011864958.1">
    <property type="nucleotide sequence ID" value="NC_009092.1"/>
</dbReference>
<dbReference type="AlphaFoldDB" id="A3QC28"/>
<sequence precursor="true">MSRSTFKSVSLFLGVTGSLLMGNLLVGKLAMAHAQSDSQGHQHAVSTLICDSAAQPTRFQASYQITAGNDDKAQAHQLILTRFDGTIIYQRGPVSYEAWQKNGEYVRYFPEQKRSISYRRSDLLALNIHTDIDKQFHLIAPAALSQFDKGEQHQGACFTQQSYSHNSGSHKGKAHAQGKQQSLELDWINELQLPASLTITQGEQQLHYQLTKLTPINQQGFELLTSGYQDLDFADVGDSESDPFIAKMITQGFIQHGSSGFYSADGKLLEGGHDHHH</sequence>
<reference evidence="1 2" key="1">
    <citation type="submission" date="2007-03" db="EMBL/GenBank/DDBJ databases">
        <title>Complete sequence of Shewanella loihica PV-4.</title>
        <authorList>
            <consortium name="US DOE Joint Genome Institute"/>
            <person name="Copeland A."/>
            <person name="Lucas S."/>
            <person name="Lapidus A."/>
            <person name="Barry K."/>
            <person name="Detter J.C."/>
            <person name="Glavina del Rio T."/>
            <person name="Hammon N."/>
            <person name="Israni S."/>
            <person name="Dalin E."/>
            <person name="Tice H."/>
            <person name="Pitluck S."/>
            <person name="Chain P."/>
            <person name="Malfatti S."/>
            <person name="Shin M."/>
            <person name="Vergez L."/>
            <person name="Schmutz J."/>
            <person name="Larimer F."/>
            <person name="Land M."/>
            <person name="Hauser L."/>
            <person name="Kyrpides N."/>
            <person name="Mikhailova N."/>
            <person name="Romine M.F."/>
            <person name="Serres G."/>
            <person name="Fredrickson J."/>
            <person name="Tiedje J."/>
            <person name="Richardson P."/>
        </authorList>
    </citation>
    <scope>NUCLEOTIDE SEQUENCE [LARGE SCALE GENOMIC DNA]</scope>
    <source>
        <strain evidence="2">ATCC BAA-1088 / PV-4</strain>
    </source>
</reference>
<keyword evidence="2" id="KW-1185">Reference proteome</keyword>
<dbReference type="STRING" id="323850.Shew_1156"/>
<evidence type="ECO:0000313" key="1">
    <source>
        <dbReference type="EMBL" id="ABO23026.1"/>
    </source>
</evidence>
<name>A3QC28_SHELP</name>
<protein>
    <submittedName>
        <fullName evidence="1">Uncharacterized protein</fullName>
    </submittedName>
</protein>